<organism evidence="1 2">
    <name type="scientific">Nostoc sphaeroides CCNUC1</name>
    <dbReference type="NCBI Taxonomy" id="2653204"/>
    <lineage>
        <taxon>Bacteria</taxon>
        <taxon>Bacillati</taxon>
        <taxon>Cyanobacteriota</taxon>
        <taxon>Cyanophyceae</taxon>
        <taxon>Nostocales</taxon>
        <taxon>Nostocaceae</taxon>
        <taxon>Nostoc</taxon>
    </lineage>
</organism>
<proteinExistence type="predicted"/>
<accession>A0A5P8WGW7</accession>
<gene>
    <name evidence="1" type="ORF">GXM_09581</name>
</gene>
<dbReference type="KEGG" id="nsh:GXM_09581"/>
<keyword evidence="2" id="KW-1185">Reference proteome</keyword>
<reference evidence="1 2" key="1">
    <citation type="submission" date="2019-10" db="EMBL/GenBank/DDBJ databases">
        <title>Genomic and transcriptomic insights into the perfect genentic adaptation of a filamentous nitrogen-fixing cyanobacterium to rice fields.</title>
        <authorList>
            <person name="Chen Z."/>
        </authorList>
    </citation>
    <scope>NUCLEOTIDE SEQUENCE [LARGE SCALE GENOMIC DNA]</scope>
    <source>
        <strain evidence="1">CCNUC1</strain>
    </source>
</reference>
<evidence type="ECO:0000313" key="2">
    <source>
        <dbReference type="Proteomes" id="UP000326678"/>
    </source>
</evidence>
<protein>
    <submittedName>
        <fullName evidence="1">Benzoyl-CoA reductase/2-hydroxyglutaryl-CoA dehydratase subunit, BcrC/BadD/HgdB</fullName>
    </submittedName>
</protein>
<dbReference type="EMBL" id="CP045227">
    <property type="protein sequence ID" value="QFS52087.1"/>
    <property type="molecule type" value="Genomic_DNA"/>
</dbReference>
<name>A0A5P8WGW7_9NOSO</name>
<dbReference type="Proteomes" id="UP000326678">
    <property type="component" value="Chromosome Gxm2"/>
</dbReference>
<sequence length="49" mass="5502">MHQVGICDEAVDSLLQGLGILLPPYLSSLHALLLVAVEREYNLVWKQQK</sequence>
<dbReference type="AlphaFoldDB" id="A0A5P8WGW7"/>
<evidence type="ECO:0000313" key="1">
    <source>
        <dbReference type="EMBL" id="QFS52087.1"/>
    </source>
</evidence>